<feature type="domain" description="Mur ligase C-terminal" evidence="4">
    <location>
        <begin position="357"/>
        <end position="492"/>
    </location>
</feature>
<comment type="catalytic activity">
    <reaction evidence="2">
        <text>UDP-N-acetyl-alpha-D-muramoyl-L-alanyl-D-glutamate + meso-2,6-diaminopimelate + ATP = UDP-N-acetyl-alpha-D-muramoyl-L-alanyl-gamma-D-glutamyl-meso-2,6-diaminopimelate + ADP + phosphate + H(+)</text>
        <dbReference type="Rhea" id="RHEA:23676"/>
        <dbReference type="ChEBI" id="CHEBI:15378"/>
        <dbReference type="ChEBI" id="CHEBI:30616"/>
        <dbReference type="ChEBI" id="CHEBI:43474"/>
        <dbReference type="ChEBI" id="CHEBI:57791"/>
        <dbReference type="ChEBI" id="CHEBI:83900"/>
        <dbReference type="ChEBI" id="CHEBI:83905"/>
        <dbReference type="ChEBI" id="CHEBI:456216"/>
        <dbReference type="EC" id="6.3.2.13"/>
    </reaction>
</comment>
<dbReference type="HAMAP" id="MF_00208">
    <property type="entry name" value="MurE"/>
    <property type="match status" value="1"/>
</dbReference>
<feature type="short sequence motif" description="Meso-diaminopimelate recognition motif" evidence="2">
    <location>
        <begin position="439"/>
        <end position="442"/>
    </location>
</feature>
<organism evidence="6 7">
    <name type="scientific">Cupriavidus nantongensis</name>
    <dbReference type="NCBI Taxonomy" id="1796606"/>
    <lineage>
        <taxon>Bacteria</taxon>
        <taxon>Pseudomonadati</taxon>
        <taxon>Pseudomonadota</taxon>
        <taxon>Betaproteobacteria</taxon>
        <taxon>Burkholderiales</taxon>
        <taxon>Burkholderiaceae</taxon>
        <taxon>Cupriavidus</taxon>
    </lineage>
</organism>
<keyword evidence="2" id="KW-0963">Cytoplasm</keyword>
<dbReference type="PANTHER" id="PTHR23135:SF4">
    <property type="entry name" value="UDP-N-ACETYLMURAMOYL-L-ALANYL-D-GLUTAMATE--2,6-DIAMINOPIMELATE LIGASE MURE HOMOLOG, CHLOROPLASTIC"/>
    <property type="match status" value="1"/>
</dbReference>
<evidence type="ECO:0000256" key="3">
    <source>
        <dbReference type="RuleBase" id="RU004135"/>
    </source>
</evidence>
<feature type="binding site" evidence="2">
    <location>
        <position position="494"/>
    </location>
    <ligand>
        <name>meso-2,6-diaminopimelate</name>
        <dbReference type="ChEBI" id="CHEBI:57791"/>
    </ligand>
</feature>
<dbReference type="Gene3D" id="3.90.190.20">
    <property type="entry name" value="Mur ligase, C-terminal domain"/>
    <property type="match status" value="1"/>
</dbReference>
<dbReference type="InterPro" id="IPR035911">
    <property type="entry name" value="MurE/MurF_N"/>
</dbReference>
<dbReference type="GO" id="GO:0009252">
    <property type="term" value="P:peptidoglycan biosynthetic process"/>
    <property type="evidence" value="ECO:0007669"/>
    <property type="project" value="UniProtKB-UniRule"/>
</dbReference>
<dbReference type="Gene3D" id="3.40.1390.10">
    <property type="entry name" value="MurE/MurF, N-terminal domain"/>
    <property type="match status" value="1"/>
</dbReference>
<protein>
    <recommendedName>
        <fullName evidence="2">UDP-N-acetylmuramoyl-L-alanyl-D-glutamate--2,6-diaminopimelate ligase</fullName>
        <ecNumber evidence="2">6.3.2.13</ecNumber>
    </recommendedName>
    <alternativeName>
        <fullName evidence="2">Meso-A2pm-adding enzyme</fullName>
    </alternativeName>
    <alternativeName>
        <fullName evidence="2">Meso-diaminopimelate-adding enzyme</fullName>
    </alternativeName>
    <alternativeName>
        <fullName evidence="2">UDP-MurNAc-L-Ala-D-Glu:meso-diaminopimelate ligase</fullName>
    </alternativeName>
    <alternativeName>
        <fullName evidence="2">UDP-MurNAc-tripeptide synthetase</fullName>
    </alternativeName>
    <alternativeName>
        <fullName evidence="2">UDP-N-acetylmuramyl-tripeptide synthetase</fullName>
    </alternativeName>
</protein>
<comment type="caution">
    <text evidence="2">Lacks conserved residue(s) required for the propagation of feature annotation.</text>
</comment>
<comment type="cofactor">
    <cofactor evidence="2">
        <name>Mg(2+)</name>
        <dbReference type="ChEBI" id="CHEBI:18420"/>
    </cofactor>
</comment>
<comment type="PTM">
    <text evidence="2">Carboxylation is probably crucial for Mg(2+) binding and, consequently, for the gamma-phosphate positioning of ATP.</text>
</comment>
<feature type="binding site" evidence="2">
    <location>
        <begin position="439"/>
        <end position="442"/>
    </location>
    <ligand>
        <name>meso-2,6-diaminopimelate</name>
        <dbReference type="ChEBI" id="CHEBI:57791"/>
    </ligand>
</feature>
<keyword evidence="2" id="KW-0460">Magnesium</keyword>
<sequence length="523" mass="54399">MTAKPLLPLEVTAQASNALAWLRTNVAAAAQLSGDTRRLARGDVFFAYVLGNDRLATDGRPYIAQAIAAGAGAVVYEADGFDWPFGDAVPHLAVSRLHQLAGPIAAGWHGNPARGLAVTGITGTNGKTSCSQWLARVLQAAGTPCAAIGTLGTGFPDALQATGFTTPDAVQLQASLAALHDAGARAVAMEVSSHGLEQERVAGTHFSVAVLTNLTQDHLDYHGSMAEYEAAKARLFRWDGLRTAVVNRDDAMGQRLLAADAAAVAAPHVIEYGIDGPAAATVRGPRGAWLRATNVRATATGTAFHIDGSFGHAEMATPMIGAFNVSNLLAVLGAALANGVAWDAALAALRALAPVEGRMELFGAGAGHDAAQAPLAVVDYAHTPDALAQTLAALRPVAQARNGRLWCVFGCGGDRDPTKRPLMGAVAERLADEVVLTSDNPRSEDPQEILDAIADGMAERARGRQIEDRAAAILYAVRHAAPADVVLVAGKGHEATQEIQGRKRPFSDREHVRLALATRGVSA</sequence>
<comment type="function">
    <text evidence="2">Catalyzes the addition of meso-diaminopimelic acid to the nucleotide precursor UDP-N-acetylmuramoyl-L-alanyl-D-glutamate (UMAG) in the biosynthesis of bacterial cell-wall peptidoglycan.</text>
</comment>
<feature type="binding site" evidence="2">
    <location>
        <position position="200"/>
    </location>
    <ligand>
        <name>UDP-N-acetyl-alpha-D-muramoyl-L-alanyl-D-glutamate</name>
        <dbReference type="ChEBI" id="CHEBI:83900"/>
    </ligand>
</feature>
<proteinExistence type="inferred from homology"/>
<feature type="binding site" evidence="2">
    <location>
        <position position="198"/>
    </location>
    <ligand>
        <name>UDP-N-acetyl-alpha-D-muramoyl-L-alanyl-D-glutamate</name>
        <dbReference type="ChEBI" id="CHEBI:83900"/>
    </ligand>
</feature>
<dbReference type="InterPro" id="IPR036615">
    <property type="entry name" value="Mur_ligase_C_dom_sf"/>
</dbReference>
<dbReference type="KEGG" id="cnan:A2G96_20205"/>
<dbReference type="Gene3D" id="3.40.1190.10">
    <property type="entry name" value="Mur-like, catalytic domain"/>
    <property type="match status" value="1"/>
</dbReference>
<keyword evidence="2 3" id="KW-0133">Cell shape</keyword>
<comment type="subcellular location">
    <subcellularLocation>
        <location evidence="2 3">Cytoplasm</location>
    </subcellularLocation>
</comment>
<dbReference type="UniPathway" id="UPA00219"/>
<reference evidence="6 7" key="1">
    <citation type="submission" date="2016-03" db="EMBL/GenBank/DDBJ databases">
        <title>Complete genome sequence of a novel chlorpyrifos degrading bacterium, Cupriavidus nantongensis sp. X1.</title>
        <authorList>
            <person name="Fang L."/>
        </authorList>
    </citation>
    <scope>NUCLEOTIDE SEQUENCE [LARGE SCALE GENOMIC DNA]</scope>
    <source>
        <strain evidence="6 7">X1</strain>
    </source>
</reference>
<gene>
    <name evidence="2" type="primary">murE</name>
    <name evidence="6" type="ORF">A2G96_20205</name>
</gene>
<dbReference type="InterPro" id="IPR004101">
    <property type="entry name" value="Mur_ligase_C"/>
</dbReference>
<keyword evidence="2 6" id="KW-0436">Ligase</keyword>
<dbReference type="Pfam" id="PF02875">
    <property type="entry name" value="Mur_ligase_C"/>
    <property type="match status" value="1"/>
</dbReference>
<evidence type="ECO:0000259" key="5">
    <source>
        <dbReference type="Pfam" id="PF08245"/>
    </source>
</evidence>
<dbReference type="AlphaFoldDB" id="A0A142JP88"/>
<feature type="binding site" evidence="2">
    <location>
        <begin position="123"/>
        <end position="129"/>
    </location>
    <ligand>
        <name>ATP</name>
        <dbReference type="ChEBI" id="CHEBI:30616"/>
    </ligand>
</feature>
<feature type="binding site" evidence="2">
    <location>
        <begin position="165"/>
        <end position="166"/>
    </location>
    <ligand>
        <name>UDP-N-acetyl-alpha-D-muramoyl-L-alanyl-D-glutamate</name>
        <dbReference type="ChEBI" id="CHEBI:83900"/>
    </ligand>
</feature>
<dbReference type="OrthoDB" id="9800958at2"/>
<evidence type="ECO:0000259" key="4">
    <source>
        <dbReference type="Pfam" id="PF02875"/>
    </source>
</evidence>
<dbReference type="NCBIfam" id="NF001126">
    <property type="entry name" value="PRK00139.1-4"/>
    <property type="match status" value="1"/>
</dbReference>
<evidence type="ECO:0000313" key="7">
    <source>
        <dbReference type="Proteomes" id="UP000075238"/>
    </source>
</evidence>
<dbReference type="SUPFAM" id="SSF53244">
    <property type="entry name" value="MurD-like peptide ligases, peptide-binding domain"/>
    <property type="match status" value="1"/>
</dbReference>
<dbReference type="GO" id="GO:0000287">
    <property type="term" value="F:magnesium ion binding"/>
    <property type="evidence" value="ECO:0007669"/>
    <property type="project" value="UniProtKB-UniRule"/>
</dbReference>
<dbReference type="GO" id="GO:0005524">
    <property type="term" value="F:ATP binding"/>
    <property type="evidence" value="ECO:0007669"/>
    <property type="project" value="UniProtKB-UniRule"/>
</dbReference>
<keyword evidence="7" id="KW-1185">Reference proteome</keyword>
<accession>A0A142JP88</accession>
<feature type="binding site" evidence="2">
    <location>
        <position position="415"/>
    </location>
    <ligand>
        <name>meso-2,6-diaminopimelate</name>
        <dbReference type="ChEBI" id="CHEBI:57791"/>
    </ligand>
</feature>
<dbReference type="GO" id="GO:0051301">
    <property type="term" value="P:cell division"/>
    <property type="evidence" value="ECO:0007669"/>
    <property type="project" value="UniProtKB-KW"/>
</dbReference>
<comment type="pathway">
    <text evidence="2 3">Cell wall biogenesis; peptidoglycan biosynthesis.</text>
</comment>
<evidence type="ECO:0000313" key="6">
    <source>
        <dbReference type="EMBL" id="AMR79900.1"/>
    </source>
</evidence>
<comment type="similarity">
    <text evidence="1 2">Belongs to the MurCDEF family. MurE subfamily.</text>
</comment>
<dbReference type="InterPro" id="IPR036565">
    <property type="entry name" value="Mur-like_cat_sf"/>
</dbReference>
<dbReference type="EMBL" id="CP014844">
    <property type="protein sequence ID" value="AMR79900.1"/>
    <property type="molecule type" value="Genomic_DNA"/>
</dbReference>
<keyword evidence="2 3" id="KW-0961">Cell wall biogenesis/degradation</keyword>
<dbReference type="SUPFAM" id="SSF53623">
    <property type="entry name" value="MurD-like peptide ligases, catalytic domain"/>
    <property type="match status" value="1"/>
</dbReference>
<keyword evidence="2" id="KW-0067">ATP-binding</keyword>
<dbReference type="SUPFAM" id="SSF63418">
    <property type="entry name" value="MurE/MurF N-terminal domain"/>
    <property type="match status" value="1"/>
</dbReference>
<feature type="modified residue" description="N6-carboxylysine" evidence="2">
    <location>
        <position position="232"/>
    </location>
</feature>
<keyword evidence="2" id="KW-0547">Nucleotide-binding</keyword>
<keyword evidence="2 3" id="KW-0131">Cell cycle</keyword>
<dbReference type="GO" id="GO:0005737">
    <property type="term" value="C:cytoplasm"/>
    <property type="evidence" value="ECO:0007669"/>
    <property type="project" value="UniProtKB-SubCell"/>
</dbReference>
<name>A0A142JP88_9BURK</name>
<dbReference type="GO" id="GO:0071555">
    <property type="term" value="P:cell wall organization"/>
    <property type="evidence" value="ECO:0007669"/>
    <property type="project" value="UniProtKB-KW"/>
</dbReference>
<dbReference type="EC" id="6.3.2.13" evidence="2"/>
<feature type="binding site" evidence="2">
    <location>
        <position position="490"/>
    </location>
    <ligand>
        <name>meso-2,6-diaminopimelate</name>
        <dbReference type="ChEBI" id="CHEBI:57791"/>
    </ligand>
</feature>
<dbReference type="PANTHER" id="PTHR23135">
    <property type="entry name" value="MUR LIGASE FAMILY MEMBER"/>
    <property type="match status" value="1"/>
</dbReference>
<feature type="domain" description="Mur ligase central" evidence="5">
    <location>
        <begin position="121"/>
        <end position="335"/>
    </location>
</feature>
<keyword evidence="2 3" id="KW-0132">Cell division</keyword>
<dbReference type="Proteomes" id="UP000075238">
    <property type="component" value="Chromosome 1"/>
</dbReference>
<feature type="binding site" evidence="2">
    <location>
        <position position="192"/>
    </location>
    <ligand>
        <name>UDP-N-acetyl-alpha-D-muramoyl-L-alanyl-D-glutamate</name>
        <dbReference type="ChEBI" id="CHEBI:83900"/>
    </ligand>
</feature>
<dbReference type="Pfam" id="PF08245">
    <property type="entry name" value="Mur_ligase_M"/>
    <property type="match status" value="1"/>
</dbReference>
<dbReference type="InterPro" id="IPR013221">
    <property type="entry name" value="Mur_ligase_cen"/>
</dbReference>
<dbReference type="GO" id="GO:0008765">
    <property type="term" value="F:UDP-N-acetylmuramoylalanyl-D-glutamate-2,6-diaminopimelate ligase activity"/>
    <property type="evidence" value="ECO:0007669"/>
    <property type="project" value="UniProtKB-UniRule"/>
</dbReference>
<dbReference type="RefSeq" id="WP_062801818.1">
    <property type="nucleotide sequence ID" value="NZ_CP014844.1"/>
</dbReference>
<evidence type="ECO:0000256" key="1">
    <source>
        <dbReference type="ARBA" id="ARBA00005898"/>
    </source>
</evidence>
<dbReference type="STRING" id="1796606.A2G96_20205"/>
<dbReference type="InterPro" id="IPR005761">
    <property type="entry name" value="UDP-N-AcMur-Glu-dNH2Pim_ligase"/>
</dbReference>
<feature type="binding site" evidence="2">
    <location>
        <position position="36"/>
    </location>
    <ligand>
        <name>UDP-N-acetyl-alpha-D-muramoyl-L-alanyl-D-glutamate</name>
        <dbReference type="ChEBI" id="CHEBI:83900"/>
    </ligand>
</feature>
<evidence type="ECO:0000256" key="2">
    <source>
        <dbReference type="HAMAP-Rule" id="MF_00208"/>
    </source>
</evidence>
<dbReference type="GO" id="GO:0008360">
    <property type="term" value="P:regulation of cell shape"/>
    <property type="evidence" value="ECO:0007669"/>
    <property type="project" value="UniProtKB-KW"/>
</dbReference>
<keyword evidence="2 3" id="KW-0573">Peptidoglycan synthesis</keyword>
<dbReference type="NCBIfam" id="TIGR01085">
    <property type="entry name" value="murE"/>
    <property type="match status" value="1"/>
</dbReference>